<dbReference type="AlphaFoldDB" id="A0AA88XXC4"/>
<protein>
    <submittedName>
        <fullName evidence="1">Uncharacterized protein</fullName>
    </submittedName>
</protein>
<dbReference type="EMBL" id="VSWD01000010">
    <property type="protein sequence ID" value="KAK3090150.1"/>
    <property type="molecule type" value="Genomic_DNA"/>
</dbReference>
<comment type="caution">
    <text evidence="1">The sequence shown here is derived from an EMBL/GenBank/DDBJ whole genome shotgun (WGS) entry which is preliminary data.</text>
</comment>
<sequence>MIEIHGLDHPKRSPLEAEKLLLIHRNTTVKPTFKVRYKPLVDLISSAPYNGPICIDDITPDDTLARRYYLQNITAF</sequence>
<organism evidence="1 2">
    <name type="scientific">Pinctada imbricata</name>
    <name type="common">Atlantic pearl-oyster</name>
    <name type="synonym">Pinctada martensii</name>
    <dbReference type="NCBI Taxonomy" id="66713"/>
    <lineage>
        <taxon>Eukaryota</taxon>
        <taxon>Metazoa</taxon>
        <taxon>Spiralia</taxon>
        <taxon>Lophotrochozoa</taxon>
        <taxon>Mollusca</taxon>
        <taxon>Bivalvia</taxon>
        <taxon>Autobranchia</taxon>
        <taxon>Pteriomorphia</taxon>
        <taxon>Pterioida</taxon>
        <taxon>Pterioidea</taxon>
        <taxon>Pteriidae</taxon>
        <taxon>Pinctada</taxon>
    </lineage>
</organism>
<name>A0AA88XXC4_PINIB</name>
<evidence type="ECO:0000313" key="1">
    <source>
        <dbReference type="EMBL" id="KAK3090150.1"/>
    </source>
</evidence>
<keyword evidence="2" id="KW-1185">Reference proteome</keyword>
<reference evidence="1" key="1">
    <citation type="submission" date="2019-08" db="EMBL/GenBank/DDBJ databases">
        <title>The improved chromosome-level genome for the pearl oyster Pinctada fucata martensii using PacBio sequencing and Hi-C.</title>
        <authorList>
            <person name="Zheng Z."/>
        </authorList>
    </citation>
    <scope>NUCLEOTIDE SEQUENCE</scope>
    <source>
        <strain evidence="1">ZZ-2019</strain>
        <tissue evidence="1">Adductor muscle</tissue>
    </source>
</reference>
<accession>A0AA88XXC4</accession>
<evidence type="ECO:0000313" key="2">
    <source>
        <dbReference type="Proteomes" id="UP001186944"/>
    </source>
</evidence>
<dbReference type="Proteomes" id="UP001186944">
    <property type="component" value="Unassembled WGS sequence"/>
</dbReference>
<gene>
    <name evidence="1" type="ORF">FSP39_009498</name>
</gene>
<proteinExistence type="predicted"/>